<feature type="signal peptide" evidence="1">
    <location>
        <begin position="1"/>
        <end position="21"/>
    </location>
</feature>
<proteinExistence type="predicted"/>
<protein>
    <recommendedName>
        <fullName evidence="2">DUF7888 domain-containing protein</fullName>
    </recommendedName>
</protein>
<sequence length="207" mass="21985">MQFSTLSTSALLMSLASNVAAIPAPSPQAPNAVIVPSETVSLTGKKVGTSLVKEPAPSSPDSQALQKRGAVIVVVGIAGTAALAKLAEIAIEIGADTIKNLGEWNESREAFTKATTNEMWARNPDYKKFPAVACYNKGYRLANPANVDAVASVKFELGLLNTDYDCMYIQGPNQFFTDSEGGFINLSYTYDPTRCSFDQATGDLSCT</sequence>
<dbReference type="OrthoDB" id="3478218at2759"/>
<keyword evidence="4" id="KW-1185">Reference proteome</keyword>
<gene>
    <name evidence="3" type="ORF">B0T11DRAFT_322934</name>
</gene>
<comment type="caution">
    <text evidence="3">The sequence shown here is derived from an EMBL/GenBank/DDBJ whole genome shotgun (WGS) entry which is preliminary data.</text>
</comment>
<dbReference type="EMBL" id="JAGPXD010000001">
    <property type="protein sequence ID" value="KAH7374830.1"/>
    <property type="molecule type" value="Genomic_DNA"/>
</dbReference>
<reference evidence="3" key="1">
    <citation type="journal article" date="2021" name="Nat. Commun.">
        <title>Genetic determinants of endophytism in the Arabidopsis root mycobiome.</title>
        <authorList>
            <person name="Mesny F."/>
            <person name="Miyauchi S."/>
            <person name="Thiergart T."/>
            <person name="Pickel B."/>
            <person name="Atanasova L."/>
            <person name="Karlsson M."/>
            <person name="Huettel B."/>
            <person name="Barry K.W."/>
            <person name="Haridas S."/>
            <person name="Chen C."/>
            <person name="Bauer D."/>
            <person name="Andreopoulos W."/>
            <person name="Pangilinan J."/>
            <person name="LaButti K."/>
            <person name="Riley R."/>
            <person name="Lipzen A."/>
            <person name="Clum A."/>
            <person name="Drula E."/>
            <person name="Henrissat B."/>
            <person name="Kohler A."/>
            <person name="Grigoriev I.V."/>
            <person name="Martin F.M."/>
            <person name="Hacquard S."/>
        </authorList>
    </citation>
    <scope>NUCLEOTIDE SEQUENCE</scope>
    <source>
        <strain evidence="3">MPI-CAGE-AT-0016</strain>
    </source>
</reference>
<dbReference type="Proteomes" id="UP000813385">
    <property type="component" value="Unassembled WGS sequence"/>
</dbReference>
<keyword evidence="1" id="KW-0732">Signal</keyword>
<evidence type="ECO:0000313" key="3">
    <source>
        <dbReference type="EMBL" id="KAH7374830.1"/>
    </source>
</evidence>
<dbReference type="Pfam" id="PF25411">
    <property type="entry name" value="DUF7888"/>
    <property type="match status" value="1"/>
</dbReference>
<dbReference type="PANTHER" id="PTHR40845:SF1">
    <property type="match status" value="1"/>
</dbReference>
<dbReference type="AlphaFoldDB" id="A0A8K0TN23"/>
<dbReference type="InterPro" id="IPR057210">
    <property type="entry name" value="DUF7888"/>
</dbReference>
<feature type="chain" id="PRO_5035445157" description="DUF7888 domain-containing protein" evidence="1">
    <location>
        <begin position="22"/>
        <end position="207"/>
    </location>
</feature>
<feature type="domain" description="DUF7888" evidence="2">
    <location>
        <begin position="71"/>
        <end position="207"/>
    </location>
</feature>
<evidence type="ECO:0000259" key="2">
    <source>
        <dbReference type="Pfam" id="PF25411"/>
    </source>
</evidence>
<dbReference type="PANTHER" id="PTHR40845">
    <property type="match status" value="1"/>
</dbReference>
<accession>A0A8K0TN23</accession>
<organism evidence="3 4">
    <name type="scientific">Plectosphaerella cucumerina</name>
    <dbReference type="NCBI Taxonomy" id="40658"/>
    <lineage>
        <taxon>Eukaryota</taxon>
        <taxon>Fungi</taxon>
        <taxon>Dikarya</taxon>
        <taxon>Ascomycota</taxon>
        <taxon>Pezizomycotina</taxon>
        <taxon>Sordariomycetes</taxon>
        <taxon>Hypocreomycetidae</taxon>
        <taxon>Glomerellales</taxon>
        <taxon>Plectosphaerellaceae</taxon>
        <taxon>Plectosphaerella</taxon>
    </lineage>
</organism>
<evidence type="ECO:0000256" key="1">
    <source>
        <dbReference type="SAM" id="SignalP"/>
    </source>
</evidence>
<name>A0A8K0TN23_9PEZI</name>
<evidence type="ECO:0000313" key="4">
    <source>
        <dbReference type="Proteomes" id="UP000813385"/>
    </source>
</evidence>